<keyword evidence="2" id="KW-0547">Nucleotide-binding</keyword>
<gene>
    <name evidence="7" type="ORF">IW256_002609</name>
</gene>
<keyword evidence="5" id="KW-0853">WD repeat</keyword>
<evidence type="ECO:0000256" key="5">
    <source>
        <dbReference type="PROSITE-ProRule" id="PRU00221"/>
    </source>
</evidence>
<name>A0A931DJ61_9ACTN</name>
<dbReference type="SMART" id="SM00320">
    <property type="entry name" value="WD40"/>
    <property type="match status" value="4"/>
</dbReference>
<evidence type="ECO:0000313" key="8">
    <source>
        <dbReference type="Proteomes" id="UP000614047"/>
    </source>
</evidence>
<keyword evidence="3" id="KW-0418">Kinase</keyword>
<feature type="repeat" description="WD" evidence="5">
    <location>
        <begin position="1080"/>
        <end position="1121"/>
    </location>
</feature>
<dbReference type="InterPro" id="IPR000719">
    <property type="entry name" value="Prot_kinase_dom"/>
</dbReference>
<dbReference type="AlphaFoldDB" id="A0A931DJ61"/>
<dbReference type="SUPFAM" id="SSF82171">
    <property type="entry name" value="DPP6 N-terminal domain-like"/>
    <property type="match status" value="1"/>
</dbReference>
<dbReference type="InterPro" id="IPR008271">
    <property type="entry name" value="Ser/Thr_kinase_AS"/>
</dbReference>
<reference evidence="7" key="1">
    <citation type="submission" date="2020-11" db="EMBL/GenBank/DDBJ databases">
        <title>Sequencing the genomes of 1000 actinobacteria strains.</title>
        <authorList>
            <person name="Klenk H.-P."/>
        </authorList>
    </citation>
    <scope>NUCLEOTIDE SEQUENCE</scope>
    <source>
        <strain evidence="7">DSM 43175</strain>
    </source>
</reference>
<dbReference type="PROSITE" id="PS50011">
    <property type="entry name" value="PROTEIN_KINASE_DOM"/>
    <property type="match status" value="1"/>
</dbReference>
<proteinExistence type="predicted"/>
<evidence type="ECO:0000256" key="3">
    <source>
        <dbReference type="ARBA" id="ARBA00022777"/>
    </source>
</evidence>
<dbReference type="Pfam" id="PF00400">
    <property type="entry name" value="WD40"/>
    <property type="match status" value="2"/>
</dbReference>
<dbReference type="GO" id="GO:0005524">
    <property type="term" value="F:ATP binding"/>
    <property type="evidence" value="ECO:0007669"/>
    <property type="project" value="UniProtKB-KW"/>
</dbReference>
<evidence type="ECO:0000256" key="2">
    <source>
        <dbReference type="ARBA" id="ARBA00022741"/>
    </source>
</evidence>
<evidence type="ECO:0000256" key="4">
    <source>
        <dbReference type="ARBA" id="ARBA00022840"/>
    </source>
</evidence>
<keyword evidence="8" id="KW-1185">Reference proteome</keyword>
<evidence type="ECO:0000313" key="7">
    <source>
        <dbReference type="EMBL" id="MBG6088496.1"/>
    </source>
</evidence>
<dbReference type="SMART" id="SM00220">
    <property type="entry name" value="S_TKc"/>
    <property type="match status" value="1"/>
</dbReference>
<organism evidence="7 8">
    <name type="scientific">Actinomadura viridis</name>
    <dbReference type="NCBI Taxonomy" id="58110"/>
    <lineage>
        <taxon>Bacteria</taxon>
        <taxon>Bacillati</taxon>
        <taxon>Actinomycetota</taxon>
        <taxon>Actinomycetes</taxon>
        <taxon>Streptosporangiales</taxon>
        <taxon>Thermomonosporaceae</taxon>
        <taxon>Actinomadura</taxon>
    </lineage>
</organism>
<dbReference type="Proteomes" id="UP000614047">
    <property type="component" value="Unassembled WGS sequence"/>
</dbReference>
<keyword evidence="4" id="KW-0067">ATP-binding</keyword>
<dbReference type="InterPro" id="IPR015943">
    <property type="entry name" value="WD40/YVTN_repeat-like_dom_sf"/>
</dbReference>
<dbReference type="RefSeq" id="WP_197011208.1">
    <property type="nucleotide sequence ID" value="NZ_BAABES010000005.1"/>
</dbReference>
<dbReference type="Pfam" id="PF00069">
    <property type="entry name" value="Pkinase"/>
    <property type="match status" value="1"/>
</dbReference>
<dbReference type="PROSITE" id="PS50082">
    <property type="entry name" value="WD_REPEATS_2"/>
    <property type="match status" value="1"/>
</dbReference>
<feature type="domain" description="Protein kinase" evidence="6">
    <location>
        <begin position="17"/>
        <end position="262"/>
    </location>
</feature>
<dbReference type="PROSITE" id="PS50294">
    <property type="entry name" value="WD_REPEATS_REGION"/>
    <property type="match status" value="1"/>
</dbReference>
<dbReference type="InterPro" id="IPR001680">
    <property type="entry name" value="WD40_rpt"/>
</dbReference>
<dbReference type="SUPFAM" id="SSF50969">
    <property type="entry name" value="YVTN repeat-like/Quinoprotein amine dehydrogenase"/>
    <property type="match status" value="1"/>
</dbReference>
<dbReference type="Gene3D" id="1.10.510.10">
    <property type="entry name" value="Transferase(Phosphotransferase) domain 1"/>
    <property type="match status" value="1"/>
</dbReference>
<dbReference type="GO" id="GO:0004674">
    <property type="term" value="F:protein serine/threonine kinase activity"/>
    <property type="evidence" value="ECO:0007669"/>
    <property type="project" value="TreeGrafter"/>
</dbReference>
<dbReference type="CDD" id="cd14014">
    <property type="entry name" value="STKc_PknB_like"/>
    <property type="match status" value="1"/>
</dbReference>
<comment type="caution">
    <text evidence="7">The sequence shown here is derived from an EMBL/GenBank/DDBJ whole genome shotgun (WGS) entry which is preliminary data.</text>
</comment>
<dbReference type="Gene3D" id="2.130.10.10">
    <property type="entry name" value="YVTN repeat-like/Quinoprotein amine dehydrogenase"/>
    <property type="match status" value="4"/>
</dbReference>
<dbReference type="EMBL" id="JADOUA010000001">
    <property type="protein sequence ID" value="MBG6088496.1"/>
    <property type="molecule type" value="Genomic_DNA"/>
</dbReference>
<dbReference type="InterPro" id="IPR011009">
    <property type="entry name" value="Kinase-like_dom_sf"/>
</dbReference>
<dbReference type="Pfam" id="PF20703">
    <property type="entry name" value="nSTAND1"/>
    <property type="match status" value="1"/>
</dbReference>
<dbReference type="PANTHER" id="PTHR43289:SF34">
    <property type="entry name" value="SERINE_THREONINE-PROTEIN KINASE YBDM-RELATED"/>
    <property type="match status" value="1"/>
</dbReference>
<keyword evidence="1" id="KW-0808">Transferase</keyword>
<sequence length="1195" mass="127148">MAPTPLAPGEPTRLGDYWLAGKLGAGGQGAVYEGYGPDGARVAVKALHGDYSARHRDLLMREVEAVRRVSQFCTARVLAFDLETAPPYIVSEYVAGPTLQEAVEEAGAYGPDELYRLAVGIATALTTVHRAGVVHRDLKPANVLLGPDGPRVIDFGIARTEDMSQSATGIKGTPRYMAPEVFRGRSPGPAVDVWAWGATVLYAASGRAPFDGGTLPTLMHAVLNTEPDLSAVPGRLRPVVAAALAKEPQERPDAPRLLMDLLGGEPDADLLEQGERAASAVRAPKAAATPTLGERAEAVFQGLDPAARQAVPRVLLRMVSAGDDLLRPAAREEFGDGHTPEGAIDAVLSSFGGAGLLTWDERHFALATPALLRAWPRLRDWVDAERPGLAVHQELVAGIRLWDAHGRKTGDLFQGTRLERALSWAVSGRRHLTVNAMEQAFLDAGRAATRRRSTLRTVAAGVLAVLLVVAVGAGAIVFQQGRTVARQRDEAEARRLAAVALATRRNDPRTARRLAVAAASLAGTKETREALVALRHQWESDVFSPPGVSGTRLRQPSPDGRVLVAVDPQPGNEAAGGAVTVWDIDGRTRLHAFSIPGPRVLDLLVTGDARTVITWMDDGTARLWDTAAGRERGRLTIGKPGDSRTVFDGIDLSPSGNLLFAGTRDERTVWDLRTLKQVPLSWERAKDGVEILSATADDNVIASVTPQGVVRVEMPAIRTPLPLPRLNAKVRGRYVGAQRLSPDGSLLAVLHSPATGGAAQILVWNVKTDEQYTILGSAVSPSAVAFSQDGRFLAQGRTMWQVTRGGPTQTVAADPVLRYSQGGDCALTRFVENRTLRCVEPATGQVASLDVSTFLHSHTVGSGGLFLEVALSADASTMAYREGSQIRFWDVRRQRPHTRGFTLSAPISSTGDNSALALSHDGRRLAVRKDDRTVAVADAGKFTALGTVRLPGPGDRVQRMAISPDGKGLALLVRRGTAFELQFWDLATFRQIRAVPAAGGTFAQTLLFRPDGKAVLSDGASGLTGYPSGKVLARNGDPASRLPLALSRDGRAVVGAEGAEADQKVLLADGRTLRSRGLILRGHKRYVRAAAFSPDGTLLATGDAGGMIRLWEVASGRSYAVALTGHQTRIRALAFSADGATLHSVADGGSVITHELAPAATAAALCRTTKGGLTRDEWKRHLPALDYRPTCPASR</sequence>
<evidence type="ECO:0000256" key="1">
    <source>
        <dbReference type="ARBA" id="ARBA00022679"/>
    </source>
</evidence>
<protein>
    <submittedName>
        <fullName evidence="7">WD40 repeat protein</fullName>
    </submittedName>
</protein>
<dbReference type="SUPFAM" id="SSF56112">
    <property type="entry name" value="Protein kinase-like (PK-like)"/>
    <property type="match status" value="1"/>
</dbReference>
<dbReference type="PANTHER" id="PTHR43289">
    <property type="entry name" value="MITOGEN-ACTIVATED PROTEIN KINASE KINASE KINASE 20-RELATED"/>
    <property type="match status" value="1"/>
</dbReference>
<dbReference type="PROSITE" id="PS00108">
    <property type="entry name" value="PROTEIN_KINASE_ST"/>
    <property type="match status" value="1"/>
</dbReference>
<dbReference type="InterPro" id="IPR011044">
    <property type="entry name" value="Quino_amine_DH_bsu"/>
</dbReference>
<accession>A0A931DJ61</accession>
<dbReference type="InterPro" id="IPR049052">
    <property type="entry name" value="nSTAND1"/>
</dbReference>
<evidence type="ECO:0000259" key="6">
    <source>
        <dbReference type="PROSITE" id="PS50011"/>
    </source>
</evidence>
<dbReference type="Gene3D" id="3.30.200.20">
    <property type="entry name" value="Phosphorylase Kinase, domain 1"/>
    <property type="match status" value="1"/>
</dbReference>